<reference evidence="2 3" key="1">
    <citation type="submission" date="2019-01" db="EMBL/GenBank/DDBJ databases">
        <title>Draft genome sequences of three monokaryotic isolates of the white-rot basidiomycete fungus Dichomitus squalens.</title>
        <authorList>
            <consortium name="DOE Joint Genome Institute"/>
            <person name="Lopez S.C."/>
            <person name="Andreopoulos B."/>
            <person name="Pangilinan J."/>
            <person name="Lipzen A."/>
            <person name="Riley R."/>
            <person name="Ahrendt S."/>
            <person name="Ng V."/>
            <person name="Barry K."/>
            <person name="Daum C."/>
            <person name="Grigoriev I.V."/>
            <person name="Hilden K.S."/>
            <person name="Makela M.R."/>
            <person name="de Vries R.P."/>
        </authorList>
    </citation>
    <scope>NUCLEOTIDE SEQUENCE [LARGE SCALE GENOMIC DNA]</scope>
    <source>
        <strain evidence="2 3">CBS 464.89</strain>
    </source>
</reference>
<dbReference type="AlphaFoldDB" id="A0A4Q9Q0U0"/>
<dbReference type="PROSITE" id="PS51257">
    <property type="entry name" value="PROKAR_LIPOPROTEIN"/>
    <property type="match status" value="1"/>
</dbReference>
<feature type="region of interest" description="Disordered" evidence="1">
    <location>
        <begin position="34"/>
        <end position="57"/>
    </location>
</feature>
<evidence type="ECO:0000256" key="1">
    <source>
        <dbReference type="SAM" id="MobiDB-lite"/>
    </source>
</evidence>
<keyword evidence="3" id="KW-1185">Reference proteome</keyword>
<sequence>MARIVSSHSGRTSDPPAGPEFSVLAVSVLGCSPPSHKLTGSTIDPRFGSSSSPNTRP</sequence>
<gene>
    <name evidence="2" type="ORF">BD310DRAFT_922011</name>
</gene>
<protein>
    <submittedName>
        <fullName evidence="2">Uncharacterized protein</fullName>
    </submittedName>
</protein>
<organism evidence="2 3">
    <name type="scientific">Dichomitus squalens</name>
    <dbReference type="NCBI Taxonomy" id="114155"/>
    <lineage>
        <taxon>Eukaryota</taxon>
        <taxon>Fungi</taxon>
        <taxon>Dikarya</taxon>
        <taxon>Basidiomycota</taxon>
        <taxon>Agaricomycotina</taxon>
        <taxon>Agaricomycetes</taxon>
        <taxon>Polyporales</taxon>
        <taxon>Polyporaceae</taxon>
        <taxon>Dichomitus</taxon>
    </lineage>
</organism>
<feature type="compositionally biased region" description="Polar residues" evidence="1">
    <location>
        <begin position="1"/>
        <end position="12"/>
    </location>
</feature>
<evidence type="ECO:0000313" key="3">
    <source>
        <dbReference type="Proteomes" id="UP000292082"/>
    </source>
</evidence>
<evidence type="ECO:0000313" key="2">
    <source>
        <dbReference type="EMBL" id="TBU60763.1"/>
    </source>
</evidence>
<accession>A0A4Q9Q0U0</accession>
<feature type="region of interest" description="Disordered" evidence="1">
    <location>
        <begin position="1"/>
        <end position="20"/>
    </location>
</feature>
<feature type="compositionally biased region" description="Polar residues" evidence="1">
    <location>
        <begin position="38"/>
        <end position="57"/>
    </location>
</feature>
<dbReference type="Proteomes" id="UP000292082">
    <property type="component" value="Unassembled WGS sequence"/>
</dbReference>
<proteinExistence type="predicted"/>
<name>A0A4Q9Q0U0_9APHY</name>
<dbReference type="EMBL" id="ML145102">
    <property type="protein sequence ID" value="TBU60763.1"/>
    <property type="molecule type" value="Genomic_DNA"/>
</dbReference>